<feature type="transmembrane region" description="Helical" evidence="1">
    <location>
        <begin position="432"/>
        <end position="452"/>
    </location>
</feature>
<feature type="transmembrane region" description="Helical" evidence="1">
    <location>
        <begin position="401"/>
        <end position="420"/>
    </location>
</feature>
<dbReference type="PANTHER" id="PTHR35043">
    <property type="entry name" value="TRANSCRIPTION FACTOR DOMAIN-CONTAINING PROTEIN"/>
    <property type="match status" value="1"/>
</dbReference>
<feature type="transmembrane region" description="Helical" evidence="1">
    <location>
        <begin position="473"/>
        <end position="506"/>
    </location>
</feature>
<keyword evidence="1" id="KW-0812">Transmembrane</keyword>
<dbReference type="AlphaFoldDB" id="A0A0W0G274"/>
<protein>
    <submittedName>
        <fullName evidence="2">Uncharacterized protein</fullName>
    </submittedName>
</protein>
<sequence>MLILYALARPLLTGTNTSEPLLASVADGSAAACDDIHGCRTVPAIIWSCVSVVFICTWVAIHPNVPRHGEHTSVVLLHNAGIMFMALIAPELIVLWAMRQWFSAQNIVKQFKKYPLSKTHAFFILMGGFALYEGDKFSHVLWEKGWGRADRELVEEIEKHRRQVDKSEQENTTSDITDKYECLLEYLLYHGYISVTQVEIQDRSHADVLSKTIAIVQTIWFILQSIARGAQGLGITELEIITLAFAFLNFITYFLWWNKPLRVRYPVRFTWYLGENLSPRVGENRAIPMPRLFAVKAEMAGIGQHIASGVRRPRKGTSRADRATLTSWIFSVKTEIVVAGKYIVSSFHAAWEEVADNYSEFAAVPLYPILPLLVSFGNILLGEDTSLFSSQLVSDPPKLYAAAYLIAVGFGALHCIAWSFEFPTEVEQLQWRIMSALVTVLPLSTGATHSIFHYERKVDDFFDRVAWRGLSKVIKVIFDFFVGITVLLLPILYITARIWLIVLALMALRDLPPSAYQAVQWLNFIPHIG</sequence>
<accession>A0A0W0G274</accession>
<evidence type="ECO:0000313" key="3">
    <source>
        <dbReference type="Proteomes" id="UP000054988"/>
    </source>
</evidence>
<keyword evidence="1" id="KW-1133">Transmembrane helix</keyword>
<gene>
    <name evidence="2" type="ORF">WG66_4756</name>
</gene>
<proteinExistence type="predicted"/>
<dbReference type="PANTHER" id="PTHR35043:SF7">
    <property type="entry name" value="TRANSCRIPTION FACTOR DOMAIN-CONTAINING PROTEIN"/>
    <property type="match status" value="1"/>
</dbReference>
<feature type="transmembrane region" description="Helical" evidence="1">
    <location>
        <begin position="238"/>
        <end position="256"/>
    </location>
</feature>
<keyword evidence="1" id="KW-0472">Membrane</keyword>
<feature type="transmembrane region" description="Helical" evidence="1">
    <location>
        <begin position="81"/>
        <end position="102"/>
    </location>
</feature>
<comment type="caution">
    <text evidence="2">The sequence shown here is derived from an EMBL/GenBank/DDBJ whole genome shotgun (WGS) entry which is preliminary data.</text>
</comment>
<feature type="transmembrane region" description="Helical" evidence="1">
    <location>
        <begin position="208"/>
        <end position="226"/>
    </location>
</feature>
<evidence type="ECO:0000313" key="2">
    <source>
        <dbReference type="EMBL" id="KTB42672.1"/>
    </source>
</evidence>
<dbReference type="Proteomes" id="UP000054988">
    <property type="component" value="Unassembled WGS sequence"/>
</dbReference>
<evidence type="ECO:0000256" key="1">
    <source>
        <dbReference type="SAM" id="Phobius"/>
    </source>
</evidence>
<feature type="transmembrane region" description="Helical" evidence="1">
    <location>
        <begin position="44"/>
        <end position="61"/>
    </location>
</feature>
<organism evidence="2 3">
    <name type="scientific">Moniliophthora roreri</name>
    <name type="common">Frosty pod rot fungus</name>
    <name type="synonym">Monilia roreri</name>
    <dbReference type="NCBI Taxonomy" id="221103"/>
    <lineage>
        <taxon>Eukaryota</taxon>
        <taxon>Fungi</taxon>
        <taxon>Dikarya</taxon>
        <taxon>Basidiomycota</taxon>
        <taxon>Agaricomycotina</taxon>
        <taxon>Agaricomycetes</taxon>
        <taxon>Agaricomycetidae</taxon>
        <taxon>Agaricales</taxon>
        <taxon>Marasmiineae</taxon>
        <taxon>Marasmiaceae</taxon>
        <taxon>Moniliophthora</taxon>
    </lineage>
</organism>
<dbReference type="eggNOG" id="ENOG502SI8N">
    <property type="taxonomic scope" value="Eukaryota"/>
</dbReference>
<name>A0A0W0G274_MONRR</name>
<reference evidence="2 3" key="1">
    <citation type="submission" date="2015-12" db="EMBL/GenBank/DDBJ databases">
        <title>Draft genome sequence of Moniliophthora roreri, the causal agent of frosty pod rot of cacao.</title>
        <authorList>
            <person name="Aime M.C."/>
            <person name="Diaz-Valderrama J.R."/>
            <person name="Kijpornyongpan T."/>
            <person name="Phillips-Mora W."/>
        </authorList>
    </citation>
    <scope>NUCLEOTIDE SEQUENCE [LARGE SCALE GENOMIC DNA]</scope>
    <source>
        <strain evidence="2 3">MCA 2952</strain>
    </source>
</reference>
<dbReference type="EMBL" id="LATX01001305">
    <property type="protein sequence ID" value="KTB42672.1"/>
    <property type="molecule type" value="Genomic_DNA"/>
</dbReference>